<keyword evidence="3" id="KW-1185">Reference proteome</keyword>
<feature type="coiled-coil region" evidence="1">
    <location>
        <begin position="53"/>
        <end position="101"/>
    </location>
</feature>
<evidence type="ECO:0000313" key="3">
    <source>
        <dbReference type="Proteomes" id="UP001604277"/>
    </source>
</evidence>
<accession>A0ABD1W7A0</accession>
<organism evidence="2 3">
    <name type="scientific">Forsythia ovata</name>
    <dbReference type="NCBI Taxonomy" id="205694"/>
    <lineage>
        <taxon>Eukaryota</taxon>
        <taxon>Viridiplantae</taxon>
        <taxon>Streptophyta</taxon>
        <taxon>Embryophyta</taxon>
        <taxon>Tracheophyta</taxon>
        <taxon>Spermatophyta</taxon>
        <taxon>Magnoliopsida</taxon>
        <taxon>eudicotyledons</taxon>
        <taxon>Gunneridae</taxon>
        <taxon>Pentapetalae</taxon>
        <taxon>asterids</taxon>
        <taxon>lamiids</taxon>
        <taxon>Lamiales</taxon>
        <taxon>Oleaceae</taxon>
        <taxon>Forsythieae</taxon>
        <taxon>Forsythia</taxon>
    </lineage>
</organism>
<keyword evidence="1" id="KW-0175">Coiled coil</keyword>
<proteinExistence type="predicted"/>
<reference evidence="3" key="1">
    <citation type="submission" date="2024-07" db="EMBL/GenBank/DDBJ databases">
        <title>Two chromosome-level genome assemblies of Korean endemic species Abeliophyllum distichum and Forsythia ovata (Oleaceae).</title>
        <authorList>
            <person name="Jang H."/>
        </authorList>
    </citation>
    <scope>NUCLEOTIDE SEQUENCE [LARGE SCALE GENOMIC DNA]</scope>
</reference>
<protein>
    <submittedName>
        <fullName evidence="2">Uncharacterized protein</fullName>
    </submittedName>
</protein>
<evidence type="ECO:0000313" key="2">
    <source>
        <dbReference type="EMBL" id="KAL2545524.1"/>
    </source>
</evidence>
<evidence type="ECO:0000256" key="1">
    <source>
        <dbReference type="SAM" id="Coils"/>
    </source>
</evidence>
<gene>
    <name evidence="2" type="ORF">Fot_14757</name>
</gene>
<name>A0ABD1W7A0_9LAMI</name>
<dbReference type="EMBL" id="JBFOLJ010000004">
    <property type="protein sequence ID" value="KAL2545524.1"/>
    <property type="molecule type" value="Genomic_DNA"/>
</dbReference>
<comment type="caution">
    <text evidence="2">The sequence shown here is derived from an EMBL/GenBank/DDBJ whole genome shotgun (WGS) entry which is preliminary data.</text>
</comment>
<sequence length="138" mass="16168">MDKSWVHMHPCTKEFDDGLKSFIEHAFAHRFICVSKRCFGRATFLRELLNIASNRDNAKVRSLKENVVDVEEELKSTKEELKNMQKQCSDLKTTTNALQDSLKATMDELALMRGYFRLFLADGIRKFITYVIFSHYHK</sequence>
<dbReference type="Proteomes" id="UP001604277">
    <property type="component" value="Unassembled WGS sequence"/>
</dbReference>
<dbReference type="AlphaFoldDB" id="A0ABD1W7A0"/>